<dbReference type="AlphaFoldDB" id="A0A433UVJ0"/>
<organism evidence="1 2">
    <name type="scientific">Trichormus variabilis SAG 1403-4b</name>
    <dbReference type="NCBI Taxonomy" id="447716"/>
    <lineage>
        <taxon>Bacteria</taxon>
        <taxon>Bacillati</taxon>
        <taxon>Cyanobacteriota</taxon>
        <taxon>Cyanophyceae</taxon>
        <taxon>Nostocales</taxon>
        <taxon>Nostocaceae</taxon>
        <taxon>Trichormus</taxon>
    </lineage>
</organism>
<proteinExistence type="predicted"/>
<dbReference type="EMBL" id="RSCM01000004">
    <property type="protein sequence ID" value="RUS97839.1"/>
    <property type="molecule type" value="Genomic_DNA"/>
</dbReference>
<reference evidence="1 2" key="1">
    <citation type="journal article" date="2019" name="Genome Biol. Evol.">
        <title>Day and night: Metabolic profiles and evolutionary relationships of six axenic non-marine cyanobacteria.</title>
        <authorList>
            <person name="Will S.E."/>
            <person name="Henke P."/>
            <person name="Boedeker C."/>
            <person name="Huang S."/>
            <person name="Brinkmann H."/>
            <person name="Rohde M."/>
            <person name="Jarek M."/>
            <person name="Friedl T."/>
            <person name="Seufert S."/>
            <person name="Schumacher M."/>
            <person name="Overmann J."/>
            <person name="Neumann-Schaal M."/>
            <person name="Petersen J."/>
        </authorList>
    </citation>
    <scope>NUCLEOTIDE SEQUENCE [LARGE SCALE GENOMIC DNA]</scope>
    <source>
        <strain evidence="1 2">SAG 1403-4b</strain>
    </source>
</reference>
<name>A0A433UVJ0_ANAVA</name>
<evidence type="ECO:0000313" key="1">
    <source>
        <dbReference type="EMBL" id="RUS97839.1"/>
    </source>
</evidence>
<accession>A0A433UVJ0</accession>
<comment type="caution">
    <text evidence="1">The sequence shown here is derived from an EMBL/GenBank/DDBJ whole genome shotgun (WGS) entry which is preliminary data.</text>
</comment>
<sequence>MIPTHNNSGGVGASVAWAKKGKGTVSARYRLNRVILIKGDRRKTEVDVVVTAKSQF</sequence>
<dbReference type="Proteomes" id="UP000276103">
    <property type="component" value="Unassembled WGS sequence"/>
</dbReference>
<evidence type="ECO:0000313" key="2">
    <source>
        <dbReference type="Proteomes" id="UP000276103"/>
    </source>
</evidence>
<keyword evidence="2" id="KW-1185">Reference proteome</keyword>
<gene>
    <name evidence="1" type="ORF">DSM107003_17140</name>
</gene>
<protein>
    <submittedName>
        <fullName evidence="1">Uncharacterized protein</fullName>
    </submittedName>
</protein>